<dbReference type="GO" id="GO:0005789">
    <property type="term" value="C:endoplasmic reticulum membrane"/>
    <property type="evidence" value="ECO:0007669"/>
    <property type="project" value="TreeGrafter"/>
</dbReference>
<dbReference type="PANTHER" id="PTHR44216:SF3">
    <property type="entry name" value="PROTEIN O-MANNOSYL-TRANSFERASE TMTC2"/>
    <property type="match status" value="1"/>
</dbReference>
<proteinExistence type="predicted"/>
<dbReference type="PANTHER" id="PTHR44216">
    <property type="entry name" value="PROTEIN O-MANNOSYL-TRANSFERASE TMTC2"/>
    <property type="match status" value="1"/>
</dbReference>
<feature type="non-terminal residue" evidence="2">
    <location>
        <position position="1"/>
    </location>
</feature>
<feature type="non-terminal residue" evidence="2">
    <location>
        <position position="151"/>
    </location>
</feature>
<sequence length="151" mass="16461">MALAFVNLGTSLMADGRLAEAASALRAGSRADGVRVRDRREHDAARVSALNVLSMAGEIYVQLQQWPLAEHSILAALAEAPRHIGTHITLAQIVARNDAEYHSNLGAILHLNGKYAAAASSYRRALQLQPNDDITITNLKRVRALMTQRRT</sequence>
<keyword evidence="1" id="KW-0802">TPR repeat</keyword>
<gene>
    <name evidence="2" type="ORF">OBRU01_16672</name>
</gene>
<comment type="caution">
    <text evidence="2">The sequence shown here is derived from an EMBL/GenBank/DDBJ whole genome shotgun (WGS) entry which is preliminary data.</text>
</comment>
<dbReference type="SUPFAM" id="SSF48452">
    <property type="entry name" value="TPR-like"/>
    <property type="match status" value="1"/>
</dbReference>
<dbReference type="InterPro" id="IPR019734">
    <property type="entry name" value="TPR_rpt"/>
</dbReference>
<dbReference type="InterPro" id="IPR011990">
    <property type="entry name" value="TPR-like_helical_dom_sf"/>
</dbReference>
<dbReference type="AlphaFoldDB" id="A0A0L7L327"/>
<dbReference type="Pfam" id="PF00515">
    <property type="entry name" value="TPR_1"/>
    <property type="match status" value="1"/>
</dbReference>
<dbReference type="Proteomes" id="UP000037510">
    <property type="component" value="Unassembled WGS sequence"/>
</dbReference>
<dbReference type="Gene3D" id="1.25.40.10">
    <property type="entry name" value="Tetratricopeptide repeat domain"/>
    <property type="match status" value="2"/>
</dbReference>
<dbReference type="GO" id="GO:0000030">
    <property type="term" value="F:mannosyltransferase activity"/>
    <property type="evidence" value="ECO:0007669"/>
    <property type="project" value="TreeGrafter"/>
</dbReference>
<evidence type="ECO:0000256" key="1">
    <source>
        <dbReference type="PROSITE-ProRule" id="PRU00339"/>
    </source>
</evidence>
<dbReference type="InterPro" id="IPR052384">
    <property type="entry name" value="TMTC_O-mannosyltransferase"/>
</dbReference>
<evidence type="ECO:0000313" key="2">
    <source>
        <dbReference type="EMBL" id="KOB69664.1"/>
    </source>
</evidence>
<dbReference type="STRING" id="104452.A0A0L7L327"/>
<name>A0A0L7L327_OPEBR</name>
<dbReference type="EMBL" id="JTDY01003368">
    <property type="protein sequence ID" value="KOB69664.1"/>
    <property type="molecule type" value="Genomic_DNA"/>
</dbReference>
<dbReference type="PROSITE" id="PS50293">
    <property type="entry name" value="TPR_REGION"/>
    <property type="match status" value="1"/>
</dbReference>
<accession>A0A0L7L327</accession>
<dbReference type="GO" id="GO:0035269">
    <property type="term" value="P:protein O-linked glycosylation via mannose"/>
    <property type="evidence" value="ECO:0007669"/>
    <property type="project" value="TreeGrafter"/>
</dbReference>
<keyword evidence="3" id="KW-1185">Reference proteome</keyword>
<dbReference type="PROSITE" id="PS50005">
    <property type="entry name" value="TPR"/>
    <property type="match status" value="1"/>
</dbReference>
<feature type="repeat" description="TPR" evidence="1">
    <location>
        <begin position="99"/>
        <end position="132"/>
    </location>
</feature>
<dbReference type="SMART" id="SM00028">
    <property type="entry name" value="TPR"/>
    <property type="match status" value="3"/>
</dbReference>
<protein>
    <submittedName>
        <fullName evidence="2">Uncharacterized protein</fullName>
    </submittedName>
</protein>
<organism evidence="2 3">
    <name type="scientific">Operophtera brumata</name>
    <name type="common">Winter moth</name>
    <name type="synonym">Phalaena brumata</name>
    <dbReference type="NCBI Taxonomy" id="104452"/>
    <lineage>
        <taxon>Eukaryota</taxon>
        <taxon>Metazoa</taxon>
        <taxon>Ecdysozoa</taxon>
        <taxon>Arthropoda</taxon>
        <taxon>Hexapoda</taxon>
        <taxon>Insecta</taxon>
        <taxon>Pterygota</taxon>
        <taxon>Neoptera</taxon>
        <taxon>Endopterygota</taxon>
        <taxon>Lepidoptera</taxon>
        <taxon>Glossata</taxon>
        <taxon>Ditrysia</taxon>
        <taxon>Geometroidea</taxon>
        <taxon>Geometridae</taxon>
        <taxon>Larentiinae</taxon>
        <taxon>Operophtera</taxon>
    </lineage>
</organism>
<evidence type="ECO:0000313" key="3">
    <source>
        <dbReference type="Proteomes" id="UP000037510"/>
    </source>
</evidence>
<reference evidence="2 3" key="1">
    <citation type="journal article" date="2015" name="Genome Biol. Evol.">
        <title>The genome of winter moth (Operophtera brumata) provides a genomic perspective on sexual dimorphism and phenology.</title>
        <authorList>
            <person name="Derks M.F."/>
            <person name="Smit S."/>
            <person name="Salis L."/>
            <person name="Schijlen E."/>
            <person name="Bossers A."/>
            <person name="Mateman C."/>
            <person name="Pijl A.S."/>
            <person name="de Ridder D."/>
            <person name="Groenen M.A."/>
            <person name="Visser M.E."/>
            <person name="Megens H.J."/>
        </authorList>
    </citation>
    <scope>NUCLEOTIDE SEQUENCE [LARGE SCALE GENOMIC DNA]</scope>
    <source>
        <strain evidence="2">WM2013NL</strain>
        <tissue evidence="2">Head and thorax</tissue>
    </source>
</reference>